<gene>
    <name evidence="5" type="primary">coaE</name>
    <name evidence="7" type="ORF">HMPREF9944_00271</name>
</gene>
<dbReference type="InterPro" id="IPR027417">
    <property type="entry name" value="P-loop_NTPase"/>
</dbReference>
<dbReference type="NCBIfam" id="TIGR00152">
    <property type="entry name" value="dephospho-CoA kinase"/>
    <property type="match status" value="1"/>
</dbReference>
<organism evidence="7 8">
    <name type="scientific">Segatella maculosa OT 289</name>
    <dbReference type="NCBI Taxonomy" id="999422"/>
    <lineage>
        <taxon>Bacteria</taxon>
        <taxon>Pseudomonadati</taxon>
        <taxon>Bacteroidota</taxon>
        <taxon>Bacteroidia</taxon>
        <taxon>Bacteroidales</taxon>
        <taxon>Prevotellaceae</taxon>
        <taxon>Segatella</taxon>
    </lineage>
</organism>
<keyword evidence="4 5" id="KW-0173">Coenzyme A biosynthesis</keyword>
<dbReference type="PROSITE" id="PS51219">
    <property type="entry name" value="DPCK"/>
    <property type="match status" value="1"/>
</dbReference>
<keyword evidence="5" id="KW-0963">Cytoplasm</keyword>
<comment type="subcellular location">
    <subcellularLocation>
        <location evidence="5">Cytoplasm</location>
    </subcellularLocation>
</comment>
<dbReference type="PANTHER" id="PTHR10695">
    <property type="entry name" value="DEPHOSPHO-COA KINASE-RELATED"/>
    <property type="match status" value="1"/>
</dbReference>
<name>H1HJC7_9BACT</name>
<evidence type="ECO:0000313" key="7">
    <source>
        <dbReference type="EMBL" id="EHO73697.1"/>
    </source>
</evidence>
<comment type="caution">
    <text evidence="7">The sequence shown here is derived from an EMBL/GenBank/DDBJ whole genome shotgun (WGS) entry which is preliminary data.</text>
</comment>
<keyword evidence="8" id="KW-1185">Reference proteome</keyword>
<dbReference type="Proteomes" id="UP000003167">
    <property type="component" value="Unassembled WGS sequence"/>
</dbReference>
<accession>H1HJC7</accession>
<dbReference type="OrthoDB" id="9812943at2"/>
<dbReference type="STRING" id="999422.HMPREF9944_00271"/>
<evidence type="ECO:0000256" key="5">
    <source>
        <dbReference type="HAMAP-Rule" id="MF_00376"/>
    </source>
</evidence>
<comment type="pathway">
    <text evidence="5">Cofactor biosynthesis; coenzyme A biosynthesis; CoA from (R)-pantothenate: step 5/5.</text>
</comment>
<evidence type="ECO:0000256" key="4">
    <source>
        <dbReference type="ARBA" id="ARBA00022993"/>
    </source>
</evidence>
<dbReference type="Pfam" id="PF01121">
    <property type="entry name" value="CoaE"/>
    <property type="match status" value="1"/>
</dbReference>
<comment type="catalytic activity">
    <reaction evidence="5">
        <text>3'-dephospho-CoA + ATP = ADP + CoA + H(+)</text>
        <dbReference type="Rhea" id="RHEA:18245"/>
        <dbReference type="ChEBI" id="CHEBI:15378"/>
        <dbReference type="ChEBI" id="CHEBI:30616"/>
        <dbReference type="ChEBI" id="CHEBI:57287"/>
        <dbReference type="ChEBI" id="CHEBI:57328"/>
        <dbReference type="ChEBI" id="CHEBI:456216"/>
        <dbReference type="EC" id="2.7.1.24"/>
    </reaction>
</comment>
<evidence type="ECO:0000256" key="2">
    <source>
        <dbReference type="ARBA" id="ARBA00022741"/>
    </source>
</evidence>
<evidence type="ECO:0000313" key="8">
    <source>
        <dbReference type="Proteomes" id="UP000003167"/>
    </source>
</evidence>
<comment type="similarity">
    <text evidence="1 5">Belongs to the CoaE family.</text>
</comment>
<keyword evidence="5 7" id="KW-0418">Kinase</keyword>
<dbReference type="AlphaFoldDB" id="H1HJC7"/>
<protein>
    <recommendedName>
        <fullName evidence="5 6">Dephospho-CoA kinase</fullName>
        <ecNumber evidence="5 6">2.7.1.24</ecNumber>
    </recommendedName>
    <alternativeName>
        <fullName evidence="5">Dephosphocoenzyme A kinase</fullName>
    </alternativeName>
</protein>
<dbReference type="GO" id="GO:0005524">
    <property type="term" value="F:ATP binding"/>
    <property type="evidence" value="ECO:0007669"/>
    <property type="project" value="UniProtKB-UniRule"/>
</dbReference>
<dbReference type="EMBL" id="AGEK01000014">
    <property type="protein sequence ID" value="EHO73697.1"/>
    <property type="molecule type" value="Genomic_DNA"/>
</dbReference>
<dbReference type="EC" id="2.7.1.24" evidence="5 6"/>
<dbReference type="HAMAP" id="MF_00376">
    <property type="entry name" value="Dephospho_CoA_kinase"/>
    <property type="match status" value="1"/>
</dbReference>
<dbReference type="CDD" id="cd02022">
    <property type="entry name" value="DPCK"/>
    <property type="match status" value="1"/>
</dbReference>
<dbReference type="PATRIC" id="fig|999422.3.peg.262"/>
<dbReference type="PANTHER" id="PTHR10695:SF46">
    <property type="entry name" value="BIFUNCTIONAL COENZYME A SYNTHASE-RELATED"/>
    <property type="match status" value="1"/>
</dbReference>
<evidence type="ECO:0000256" key="3">
    <source>
        <dbReference type="ARBA" id="ARBA00022840"/>
    </source>
</evidence>
<dbReference type="HOGENOM" id="CLU_057180_3_1_10"/>
<feature type="binding site" evidence="5">
    <location>
        <begin position="15"/>
        <end position="20"/>
    </location>
    <ligand>
        <name>ATP</name>
        <dbReference type="ChEBI" id="CHEBI:30616"/>
    </ligand>
</feature>
<reference evidence="7 8" key="1">
    <citation type="submission" date="2011-12" db="EMBL/GenBank/DDBJ databases">
        <title>The Genome Sequence of Prevotella maculosa OT 289.</title>
        <authorList>
            <consortium name="The Broad Institute Genome Sequencing Platform"/>
            <person name="Earl A."/>
            <person name="Ward D."/>
            <person name="Feldgarden M."/>
            <person name="Gevers D."/>
            <person name="Izard J."/>
            <person name="Blanton J.M."/>
            <person name="Mathney J."/>
            <person name="Tanner A.C."/>
            <person name="Dewhirst F.E."/>
            <person name="Young S.K."/>
            <person name="Zeng Q."/>
            <person name="Gargeya S."/>
            <person name="Fitzgerald M."/>
            <person name="Haas B."/>
            <person name="Abouelleil A."/>
            <person name="Alvarado L."/>
            <person name="Arachchi H.M."/>
            <person name="Berlin A."/>
            <person name="Chapman S.B."/>
            <person name="Gearin G."/>
            <person name="Goldberg J."/>
            <person name="Griggs A."/>
            <person name="Gujja S."/>
            <person name="Hansen M."/>
            <person name="Heiman D."/>
            <person name="Howarth C."/>
            <person name="Larimer J."/>
            <person name="Lui A."/>
            <person name="MacDonald P.J.P."/>
            <person name="McCowen C."/>
            <person name="Montmayeur A."/>
            <person name="Murphy C."/>
            <person name="Neiman D."/>
            <person name="Pearson M."/>
            <person name="Priest M."/>
            <person name="Roberts A."/>
            <person name="Saif S."/>
            <person name="Shea T."/>
            <person name="Sisk P."/>
            <person name="Stolte C."/>
            <person name="Sykes S."/>
            <person name="Wortman J."/>
            <person name="Nusbaum C."/>
            <person name="Birren B."/>
        </authorList>
    </citation>
    <scope>NUCLEOTIDE SEQUENCE [LARGE SCALE GENOMIC DNA]</scope>
    <source>
        <strain evidence="7 8">OT 289</strain>
    </source>
</reference>
<proteinExistence type="inferred from homology"/>
<dbReference type="SUPFAM" id="SSF52540">
    <property type="entry name" value="P-loop containing nucleoside triphosphate hydrolases"/>
    <property type="match status" value="1"/>
</dbReference>
<dbReference type="InterPro" id="IPR001977">
    <property type="entry name" value="Depp_CoAkinase"/>
</dbReference>
<keyword evidence="5" id="KW-0808">Transferase</keyword>
<sequence>MRKQIHRYAITGGIGAGKSHVCQLLGKRGIAVYDCDEAAQRLMSSDIALQDALSCLVGSSIYQNGRLRKDILANFLLKGEPHKQAVNEIVHPAVALDFLKSGFQWLESAILFDSGFYQRVTFDRTICVSAPLEIRIKRIMERDFITEEHARQWIESQMSQSEIEKRTDFVIINDGKANLETQIDKLLSCLH</sequence>
<dbReference type="GO" id="GO:0004140">
    <property type="term" value="F:dephospho-CoA kinase activity"/>
    <property type="evidence" value="ECO:0007669"/>
    <property type="project" value="UniProtKB-UniRule"/>
</dbReference>
<dbReference type="UniPathway" id="UPA00241">
    <property type="reaction ID" value="UER00356"/>
</dbReference>
<keyword evidence="3 5" id="KW-0067">ATP-binding</keyword>
<comment type="function">
    <text evidence="5">Catalyzes the phosphorylation of the 3'-hydroxyl group of dephosphocoenzyme A to form coenzyme A.</text>
</comment>
<evidence type="ECO:0000256" key="1">
    <source>
        <dbReference type="ARBA" id="ARBA00009018"/>
    </source>
</evidence>
<evidence type="ECO:0000256" key="6">
    <source>
        <dbReference type="NCBIfam" id="TIGR00152"/>
    </source>
</evidence>
<dbReference type="GO" id="GO:0005737">
    <property type="term" value="C:cytoplasm"/>
    <property type="evidence" value="ECO:0007669"/>
    <property type="project" value="UniProtKB-SubCell"/>
</dbReference>
<dbReference type="GO" id="GO:0015937">
    <property type="term" value="P:coenzyme A biosynthetic process"/>
    <property type="evidence" value="ECO:0007669"/>
    <property type="project" value="UniProtKB-UniRule"/>
</dbReference>
<dbReference type="RefSeq" id="WP_008563895.1">
    <property type="nucleotide sequence ID" value="NZ_JH594500.1"/>
</dbReference>
<keyword evidence="2 5" id="KW-0547">Nucleotide-binding</keyword>
<dbReference type="Gene3D" id="3.40.50.300">
    <property type="entry name" value="P-loop containing nucleotide triphosphate hydrolases"/>
    <property type="match status" value="1"/>
</dbReference>